<feature type="transmembrane region" description="Helical" evidence="1">
    <location>
        <begin position="33"/>
        <end position="54"/>
    </location>
</feature>
<gene>
    <name evidence="2" type="ORF">TRM7557_00514</name>
</gene>
<sequence length="166" mass="17729">MFLELIATFAAGIGGAGLMMLLNLMTGGRLPRWAMPVAAGAAMIAVAIASEYSWGNRTKDGLPEGVVVVEEITRSQWYRPWTYVAPQVVRLVALDTASAKENPEVPGVQLMDLYLFARWQPPAKVPQLLRCADTSRADATGTALSDPSQARWQAASPALIAAACQG</sequence>
<name>A0A0P1G256_9RHOB</name>
<keyword evidence="3" id="KW-1185">Reference proteome</keyword>
<keyword evidence="1" id="KW-0812">Transmembrane</keyword>
<dbReference type="OrthoDB" id="8601734at2"/>
<evidence type="ECO:0000313" key="2">
    <source>
        <dbReference type="EMBL" id="CUH75693.1"/>
    </source>
</evidence>
<proteinExistence type="predicted"/>
<keyword evidence="1" id="KW-0472">Membrane</keyword>
<feature type="transmembrane region" description="Helical" evidence="1">
    <location>
        <begin position="6"/>
        <end position="26"/>
    </location>
</feature>
<dbReference type="RefSeq" id="WP_058288644.1">
    <property type="nucleotide sequence ID" value="NZ_CYSD01000012.1"/>
</dbReference>
<organism evidence="2 3">
    <name type="scientific">Tritonibacter multivorans</name>
    <dbReference type="NCBI Taxonomy" id="928856"/>
    <lineage>
        <taxon>Bacteria</taxon>
        <taxon>Pseudomonadati</taxon>
        <taxon>Pseudomonadota</taxon>
        <taxon>Alphaproteobacteria</taxon>
        <taxon>Rhodobacterales</taxon>
        <taxon>Paracoccaceae</taxon>
        <taxon>Tritonibacter</taxon>
    </lineage>
</organism>
<reference evidence="2 3" key="1">
    <citation type="submission" date="2015-09" db="EMBL/GenBank/DDBJ databases">
        <authorList>
            <consortium name="Swine Surveillance"/>
        </authorList>
    </citation>
    <scope>NUCLEOTIDE SEQUENCE [LARGE SCALE GENOMIC DNA]</scope>
    <source>
        <strain evidence="2 3">CECT 7557</strain>
    </source>
</reference>
<protein>
    <submittedName>
        <fullName evidence="2">Uncharacterized protein</fullName>
    </submittedName>
</protein>
<dbReference type="STRING" id="928856.SAMN04488049_103269"/>
<accession>A0A0P1G256</accession>
<keyword evidence="1" id="KW-1133">Transmembrane helix</keyword>
<dbReference type="AlphaFoldDB" id="A0A0P1G256"/>
<dbReference type="EMBL" id="CYSD01000012">
    <property type="protein sequence ID" value="CUH75693.1"/>
    <property type="molecule type" value="Genomic_DNA"/>
</dbReference>
<evidence type="ECO:0000313" key="3">
    <source>
        <dbReference type="Proteomes" id="UP000052022"/>
    </source>
</evidence>
<evidence type="ECO:0000256" key="1">
    <source>
        <dbReference type="SAM" id="Phobius"/>
    </source>
</evidence>
<dbReference type="Proteomes" id="UP000052022">
    <property type="component" value="Unassembled WGS sequence"/>
</dbReference>